<protein>
    <submittedName>
        <fullName evidence="3">Uncharacterized protein</fullName>
    </submittedName>
</protein>
<name>A0A1U9VJY0_9RALS</name>
<accession>A0A1U9VJY0</accession>
<dbReference type="AlphaFoldDB" id="A0A1U9VJY0"/>
<dbReference type="RefSeq" id="WP_078222676.1">
    <property type="nucleotide sequence ID" value="NZ_CP019911.1"/>
</dbReference>
<feature type="region of interest" description="Disordered" evidence="2">
    <location>
        <begin position="1"/>
        <end position="129"/>
    </location>
</feature>
<proteinExistence type="predicted"/>
<feature type="compositionally biased region" description="Low complexity" evidence="2">
    <location>
        <begin position="108"/>
        <end position="120"/>
    </location>
</feature>
<dbReference type="EMBL" id="CP019911">
    <property type="protein sequence ID" value="AQW30593.1"/>
    <property type="molecule type" value="Genomic_DNA"/>
</dbReference>
<feature type="compositionally biased region" description="Polar residues" evidence="2">
    <location>
        <begin position="28"/>
        <end position="54"/>
    </location>
</feature>
<evidence type="ECO:0000313" key="4">
    <source>
        <dbReference type="Proteomes" id="UP000189628"/>
    </source>
</evidence>
<dbReference type="Proteomes" id="UP000189628">
    <property type="component" value="Chromosome"/>
</dbReference>
<organism evidence="3 4">
    <name type="scientific">blood disease bacterium A2-HR MARDI</name>
    <dbReference type="NCBI Taxonomy" id="1944648"/>
    <lineage>
        <taxon>Bacteria</taxon>
        <taxon>Pseudomonadati</taxon>
        <taxon>Pseudomonadota</taxon>
        <taxon>Betaproteobacteria</taxon>
        <taxon>Burkholderiales</taxon>
        <taxon>Burkholderiaceae</taxon>
        <taxon>Ralstonia</taxon>
        <taxon>Ralstonia solanacearum species complex</taxon>
    </lineage>
</organism>
<evidence type="ECO:0000313" key="3">
    <source>
        <dbReference type="EMBL" id="AQW30593.1"/>
    </source>
</evidence>
<evidence type="ECO:0000256" key="2">
    <source>
        <dbReference type="SAM" id="MobiDB-lite"/>
    </source>
</evidence>
<feature type="compositionally biased region" description="Low complexity" evidence="2">
    <location>
        <begin position="55"/>
        <end position="65"/>
    </location>
</feature>
<keyword evidence="1" id="KW-0175">Coiled coil</keyword>
<evidence type="ECO:0000256" key="1">
    <source>
        <dbReference type="SAM" id="Coils"/>
    </source>
</evidence>
<gene>
    <name evidence="3" type="ORF">B0B51_11875</name>
</gene>
<feature type="coiled-coil region" evidence="1">
    <location>
        <begin position="424"/>
        <end position="451"/>
    </location>
</feature>
<reference evidence="3 4" key="1">
    <citation type="submission" date="2017-02" db="EMBL/GenBank/DDBJ databases">
        <title>Blood Disease Bacterium A2-HR MARDI.</title>
        <authorList>
            <person name="Badrun R."/>
            <person name="Abu Bakar N."/>
            <person name="Laboh R."/>
        </authorList>
    </citation>
    <scope>NUCLEOTIDE SEQUENCE [LARGE SCALE GENOMIC DNA]</scope>
    <source>
        <strain evidence="3 4">A2-HR MARDI</strain>
    </source>
</reference>
<sequence length="480" mass="52068">MPKIRVSAQRTSASLPADSGSDSEHGGTSHSASPRTRTAHPNLQSYRASARNQETGADTGDGAAAPQHFRRAASPTRRAPDIRSTETTSAAERRPAPGTGTAQRRRASNAPAAAGNARAASTSEPQHEAAQAGGAMHYVNRAIDAVFGTVQIMWRMYVAALAVTGPYRMVRNPGDLISHPKSTLFGITSLSARIDDGIVRQAKANVLERHGEFIPADSACHTITPHVTFDSANGIDDDASAVRRSVYGKNKGQPEEMLLRPYAQFGANLHTAQHEYLHCFTHPHFTNSVEASRQEIGIHEGLTEHLADQLPGNPLAKFTIYDVMKLPNGRRLKTAAADIERAVGKETLQRAYFSGDQDAIDKVATAIVNIWPKAPTLMALDSIGQRRPRKQQVLAECFAGASLLHVGQLPDGWTRGFLPVSDFAQISTGQAEQMRRQAEDARKRLGEAFDQAFCNFAPGPQKAALVSIEKDLMDHWKRVL</sequence>